<dbReference type="InterPro" id="IPR036249">
    <property type="entry name" value="Thioredoxin-like_sf"/>
</dbReference>
<dbReference type="PROSITE" id="PS51352">
    <property type="entry name" value="THIOREDOXIN_2"/>
    <property type="match status" value="1"/>
</dbReference>
<keyword evidence="2" id="KW-0472">Membrane</keyword>
<evidence type="ECO:0000259" key="3">
    <source>
        <dbReference type="PROSITE" id="PS51352"/>
    </source>
</evidence>
<dbReference type="RefSeq" id="WP_204465334.1">
    <property type="nucleotide sequence ID" value="NZ_JAFBCV010000003.1"/>
</dbReference>
<sequence>MLKKRYLTILVLSVALVITGIVLYQNQGSTKPLAEGDELPNMELELYGAGQKSLHDFKGQMVVLNVWASWCEPCIREMPELMDFAEETANDSVEVITVNMQNREYRASDATDFIEEQQLTLPVFLDSEGEFLAEIDPYRLPLTYILDENLTVKEIVIGEVDADMLHNKISDYQ</sequence>
<dbReference type="PANTHER" id="PTHR42852:SF17">
    <property type="entry name" value="THIOREDOXIN-LIKE PROTEIN HI_1115"/>
    <property type="match status" value="1"/>
</dbReference>
<evidence type="ECO:0000313" key="4">
    <source>
        <dbReference type="EMBL" id="MBM7838204.1"/>
    </source>
</evidence>
<dbReference type="CDD" id="cd02966">
    <property type="entry name" value="TlpA_like_family"/>
    <property type="match status" value="1"/>
</dbReference>
<dbReference type="PANTHER" id="PTHR42852">
    <property type="entry name" value="THIOL:DISULFIDE INTERCHANGE PROTEIN DSBE"/>
    <property type="match status" value="1"/>
</dbReference>
<dbReference type="GO" id="GO:0016853">
    <property type="term" value="F:isomerase activity"/>
    <property type="evidence" value="ECO:0007669"/>
    <property type="project" value="UniProtKB-KW"/>
</dbReference>
<accession>A0ABS2SRQ8</accession>
<dbReference type="Gene3D" id="3.40.30.10">
    <property type="entry name" value="Glutaredoxin"/>
    <property type="match status" value="1"/>
</dbReference>
<dbReference type="InterPro" id="IPR000866">
    <property type="entry name" value="AhpC/TSA"/>
</dbReference>
<organism evidence="4 5">
    <name type="scientific">Shouchella xiaoxiensis</name>
    <dbReference type="NCBI Taxonomy" id="766895"/>
    <lineage>
        <taxon>Bacteria</taxon>
        <taxon>Bacillati</taxon>
        <taxon>Bacillota</taxon>
        <taxon>Bacilli</taxon>
        <taxon>Bacillales</taxon>
        <taxon>Bacillaceae</taxon>
        <taxon>Shouchella</taxon>
    </lineage>
</organism>
<dbReference type="InterPro" id="IPR050553">
    <property type="entry name" value="Thioredoxin_ResA/DsbE_sf"/>
</dbReference>
<proteinExistence type="predicted"/>
<protein>
    <submittedName>
        <fullName evidence="4">Thiol-disulfide isomerase/thioredoxin</fullName>
    </submittedName>
</protein>
<evidence type="ECO:0000256" key="1">
    <source>
        <dbReference type="ARBA" id="ARBA00023157"/>
    </source>
</evidence>
<comment type="caution">
    <text evidence="4">The sequence shown here is derived from an EMBL/GenBank/DDBJ whole genome shotgun (WGS) entry which is preliminary data.</text>
</comment>
<dbReference type="EMBL" id="JAFBCV010000003">
    <property type="protein sequence ID" value="MBM7838204.1"/>
    <property type="molecule type" value="Genomic_DNA"/>
</dbReference>
<feature type="domain" description="Thioredoxin" evidence="3">
    <location>
        <begin position="33"/>
        <end position="173"/>
    </location>
</feature>
<keyword evidence="4" id="KW-0413">Isomerase</keyword>
<dbReference type="Pfam" id="PF00578">
    <property type="entry name" value="AhpC-TSA"/>
    <property type="match status" value="1"/>
</dbReference>
<evidence type="ECO:0000256" key="2">
    <source>
        <dbReference type="SAM" id="Phobius"/>
    </source>
</evidence>
<keyword evidence="2" id="KW-1133">Transmembrane helix</keyword>
<dbReference type="SUPFAM" id="SSF52833">
    <property type="entry name" value="Thioredoxin-like"/>
    <property type="match status" value="1"/>
</dbReference>
<gene>
    <name evidence="4" type="ORF">JOC54_001435</name>
</gene>
<keyword evidence="2" id="KW-0812">Transmembrane</keyword>
<reference evidence="4" key="1">
    <citation type="submission" date="2021-01" db="EMBL/GenBank/DDBJ databases">
        <title>Genomic Encyclopedia of Type Strains, Phase IV (KMG-IV): sequencing the most valuable type-strain genomes for metagenomic binning, comparative biology and taxonomic classification.</title>
        <authorList>
            <person name="Goeker M."/>
        </authorList>
    </citation>
    <scope>NUCLEOTIDE SEQUENCE</scope>
    <source>
        <strain evidence="4">DSM 21943</strain>
    </source>
</reference>
<name>A0ABS2SRQ8_9BACI</name>
<evidence type="ECO:0000313" key="5">
    <source>
        <dbReference type="Proteomes" id="UP001179280"/>
    </source>
</evidence>
<dbReference type="InterPro" id="IPR013766">
    <property type="entry name" value="Thioredoxin_domain"/>
</dbReference>
<keyword evidence="5" id="KW-1185">Reference proteome</keyword>
<feature type="transmembrane region" description="Helical" evidence="2">
    <location>
        <begin position="6"/>
        <end position="24"/>
    </location>
</feature>
<keyword evidence="1" id="KW-1015">Disulfide bond</keyword>
<dbReference type="Proteomes" id="UP001179280">
    <property type="component" value="Unassembled WGS sequence"/>
</dbReference>